<feature type="signal peptide" evidence="1">
    <location>
        <begin position="1"/>
        <end position="28"/>
    </location>
</feature>
<reference evidence="2 3" key="1">
    <citation type="submission" date="2020-03" db="EMBL/GenBank/DDBJ databases">
        <title>Roseomonas selenitidurans sp. nov. isolated from urban soil.</title>
        <authorList>
            <person name="Liu H."/>
        </authorList>
    </citation>
    <scope>NUCLEOTIDE SEQUENCE [LARGE SCALE GENOMIC DNA]</scope>
    <source>
        <strain evidence="2 3">BU-1</strain>
    </source>
</reference>
<evidence type="ECO:0000313" key="2">
    <source>
        <dbReference type="EMBL" id="NKC33881.1"/>
    </source>
</evidence>
<dbReference type="RefSeq" id="WP_168034598.1">
    <property type="nucleotide sequence ID" value="NZ_JAAVNE010000057.1"/>
</dbReference>
<comment type="caution">
    <text evidence="2">The sequence shown here is derived from an EMBL/GenBank/DDBJ whole genome shotgun (WGS) entry which is preliminary data.</text>
</comment>
<keyword evidence="3" id="KW-1185">Reference proteome</keyword>
<keyword evidence="1" id="KW-0732">Signal</keyword>
<evidence type="ECO:0000256" key="1">
    <source>
        <dbReference type="SAM" id="SignalP"/>
    </source>
</evidence>
<evidence type="ECO:0000313" key="3">
    <source>
        <dbReference type="Proteomes" id="UP000787635"/>
    </source>
</evidence>
<gene>
    <name evidence="2" type="ORF">HEQ75_23685</name>
</gene>
<sequence>MIGSLRGALGAALVVGLAGAAISTTALAQSYPRVTCSGMNCDIDYGPMGSSNVVGGGRVLVSSPNGMDVNIMHLDAMFAQRPRDGFIPLTVGSGENQEIVWVPSTMLEMVRRAREGAEAR</sequence>
<name>A0ABX1EA32_9PROT</name>
<organism evidence="2 3">
    <name type="scientific">Falsiroseomonas selenitidurans</name>
    <dbReference type="NCBI Taxonomy" id="2716335"/>
    <lineage>
        <taxon>Bacteria</taxon>
        <taxon>Pseudomonadati</taxon>
        <taxon>Pseudomonadota</taxon>
        <taxon>Alphaproteobacteria</taxon>
        <taxon>Acetobacterales</taxon>
        <taxon>Roseomonadaceae</taxon>
        <taxon>Falsiroseomonas</taxon>
    </lineage>
</organism>
<proteinExistence type="predicted"/>
<dbReference type="Proteomes" id="UP000787635">
    <property type="component" value="Unassembled WGS sequence"/>
</dbReference>
<accession>A0ABX1EA32</accession>
<feature type="chain" id="PRO_5045264084" evidence="1">
    <location>
        <begin position="29"/>
        <end position="120"/>
    </location>
</feature>
<protein>
    <submittedName>
        <fullName evidence="2">Uncharacterized protein</fullName>
    </submittedName>
</protein>
<dbReference type="EMBL" id="JAAVNE010000057">
    <property type="protein sequence ID" value="NKC33881.1"/>
    <property type="molecule type" value="Genomic_DNA"/>
</dbReference>